<evidence type="ECO:0000259" key="1">
    <source>
        <dbReference type="SMART" id="SM00743"/>
    </source>
</evidence>
<proteinExistence type="predicted"/>
<comment type="caution">
    <text evidence="2">The sequence shown here is derived from an EMBL/GenBank/DDBJ whole genome shotgun (WGS) entry which is preliminary data.</text>
</comment>
<gene>
    <name evidence="2" type="ORF">MKW94_000566</name>
</gene>
<feature type="domain" description="Agenet" evidence="1">
    <location>
        <begin position="113"/>
        <end position="173"/>
    </location>
</feature>
<organism evidence="2 3">
    <name type="scientific">Papaver nudicaule</name>
    <name type="common">Iceland poppy</name>
    <dbReference type="NCBI Taxonomy" id="74823"/>
    <lineage>
        <taxon>Eukaryota</taxon>
        <taxon>Viridiplantae</taxon>
        <taxon>Streptophyta</taxon>
        <taxon>Embryophyta</taxon>
        <taxon>Tracheophyta</taxon>
        <taxon>Spermatophyta</taxon>
        <taxon>Magnoliopsida</taxon>
        <taxon>Ranunculales</taxon>
        <taxon>Papaveraceae</taxon>
        <taxon>Papaveroideae</taxon>
        <taxon>Papaver</taxon>
    </lineage>
</organism>
<keyword evidence="3" id="KW-1185">Reference proteome</keyword>
<protein>
    <recommendedName>
        <fullName evidence="1">Agenet domain-containing protein</fullName>
    </recommendedName>
</protein>
<accession>A0AA41UV91</accession>
<dbReference type="InterPro" id="IPR008395">
    <property type="entry name" value="Agenet-like_dom"/>
</dbReference>
<dbReference type="PANTHER" id="PTHR36805">
    <property type="entry name" value="AGENET DOMAIN-CONTAINING PROTEIN"/>
    <property type="match status" value="1"/>
</dbReference>
<reference evidence="2" key="1">
    <citation type="submission" date="2022-03" db="EMBL/GenBank/DDBJ databases">
        <title>A functionally conserved STORR gene fusion in Papaver species that diverged 16.8 million years ago.</title>
        <authorList>
            <person name="Catania T."/>
        </authorList>
    </citation>
    <scope>NUCLEOTIDE SEQUENCE</scope>
    <source>
        <strain evidence="2">S-191538</strain>
    </source>
</reference>
<dbReference type="InterPro" id="IPR014002">
    <property type="entry name" value="Agenet_dom_plant"/>
</dbReference>
<dbReference type="Pfam" id="PF05641">
    <property type="entry name" value="Agenet"/>
    <property type="match status" value="1"/>
</dbReference>
<sequence length="249" mass="28493">MAATIMKVDPNLPFEVGQEAEAKSFLEGYRGAWFRCKIIDCGQRGGEPAVALDYLDYDDYKKSWVQVYLSPDEEHNDYNKRHLMLRPSYPQIYHRSQMPGVREISEMVGIVDGSWEVGDLVDWFKDGCYWSGCITEVIDDENVQIQFPKPPMGEGDTHKVFCKDLRPTLDWNPEVGWIAPIFKAGKALRRCVRLIHPMGPGEVRNDAVGSRVRPSQVSLTIKRNLKFLSPLLLLIDKEKSEKDNQESKT</sequence>
<evidence type="ECO:0000313" key="2">
    <source>
        <dbReference type="EMBL" id="MCL7021964.1"/>
    </source>
</evidence>
<dbReference type="SMART" id="SM00743">
    <property type="entry name" value="Agenet"/>
    <property type="match status" value="1"/>
</dbReference>
<dbReference type="EMBL" id="JAJJMA010006552">
    <property type="protein sequence ID" value="MCL7021964.1"/>
    <property type="molecule type" value="Genomic_DNA"/>
</dbReference>
<dbReference type="Proteomes" id="UP001177140">
    <property type="component" value="Unassembled WGS sequence"/>
</dbReference>
<dbReference type="PANTHER" id="PTHR36805:SF7">
    <property type="entry name" value="AGENET DOMAIN-CONTAINING PROTEIN"/>
    <property type="match status" value="1"/>
</dbReference>
<evidence type="ECO:0000313" key="3">
    <source>
        <dbReference type="Proteomes" id="UP001177140"/>
    </source>
</evidence>
<dbReference type="AlphaFoldDB" id="A0AA41UV91"/>
<name>A0AA41UV91_PAPNU</name>